<name>A0A8S1RSV5_9CILI</name>
<proteinExistence type="predicted"/>
<organism evidence="1 2">
    <name type="scientific">Paramecium sonneborni</name>
    <dbReference type="NCBI Taxonomy" id="65129"/>
    <lineage>
        <taxon>Eukaryota</taxon>
        <taxon>Sar</taxon>
        <taxon>Alveolata</taxon>
        <taxon>Ciliophora</taxon>
        <taxon>Intramacronucleata</taxon>
        <taxon>Oligohymenophorea</taxon>
        <taxon>Peniculida</taxon>
        <taxon>Parameciidae</taxon>
        <taxon>Paramecium</taxon>
    </lineage>
</organism>
<protein>
    <submittedName>
        <fullName evidence="1">Uncharacterized protein</fullName>
    </submittedName>
</protein>
<dbReference type="EMBL" id="CAJJDN010000352">
    <property type="protein sequence ID" value="CAD8130986.1"/>
    <property type="molecule type" value="Genomic_DNA"/>
</dbReference>
<comment type="caution">
    <text evidence="1">The sequence shown here is derived from an EMBL/GenBank/DDBJ whole genome shotgun (WGS) entry which is preliminary data.</text>
</comment>
<reference evidence="1" key="1">
    <citation type="submission" date="2021-01" db="EMBL/GenBank/DDBJ databases">
        <authorList>
            <consortium name="Genoscope - CEA"/>
            <person name="William W."/>
        </authorList>
    </citation>
    <scope>NUCLEOTIDE SEQUENCE</scope>
</reference>
<dbReference type="Proteomes" id="UP000692954">
    <property type="component" value="Unassembled WGS sequence"/>
</dbReference>
<evidence type="ECO:0000313" key="2">
    <source>
        <dbReference type="Proteomes" id="UP000692954"/>
    </source>
</evidence>
<dbReference type="PANTHER" id="PTHR33706:SF1">
    <property type="entry name" value="TPR REPEAT PROTEIN"/>
    <property type="match status" value="1"/>
</dbReference>
<keyword evidence="2" id="KW-1185">Reference proteome</keyword>
<accession>A0A8S1RSV5</accession>
<dbReference type="AlphaFoldDB" id="A0A8S1RSV5"/>
<gene>
    <name evidence="1" type="ORF">PSON_ATCC_30995.1.T3520006</name>
</gene>
<sequence>MQIFYIGDYINGVKCGMWETLYRYDRENSMEKICSGLYDEQGLKNGKWVELSDNYNQQLNVQLDLVIVKLFKWDTIKMVNKLRDGILCIEMMMTEALFICFFDLNGSKCGKWIELWDKFRDKSQVIFKGEYKNNKKFGYWQTMFRDSCFKIFENIGGGQYNEDGLKFGKWVELNEDFCLDYQVIQEGEYKLGKKCGCWIEMKREKERKDEGFRKLEFKNQQLCFDQNN</sequence>
<dbReference type="PANTHER" id="PTHR33706">
    <property type="entry name" value="MORN VARIANT REPEAT PROTEIN"/>
    <property type="match status" value="1"/>
</dbReference>
<dbReference type="OrthoDB" id="298777at2759"/>
<evidence type="ECO:0000313" key="1">
    <source>
        <dbReference type="EMBL" id="CAD8130986.1"/>
    </source>
</evidence>